<evidence type="ECO:0000256" key="6">
    <source>
        <dbReference type="ARBA" id="ARBA00023163"/>
    </source>
</evidence>
<organism evidence="13 14">
    <name type="scientific">Pedobacter segetis</name>
    <dbReference type="NCBI Taxonomy" id="2793069"/>
    <lineage>
        <taxon>Bacteria</taxon>
        <taxon>Pseudomonadati</taxon>
        <taxon>Bacteroidota</taxon>
        <taxon>Sphingobacteriia</taxon>
        <taxon>Sphingobacteriales</taxon>
        <taxon>Sphingobacteriaceae</taxon>
        <taxon>Pedobacter</taxon>
    </lineage>
</organism>
<feature type="domain" description="HTH araC/xylS-type" evidence="10">
    <location>
        <begin position="1266"/>
        <end position="1365"/>
    </location>
</feature>
<dbReference type="SMART" id="SM00342">
    <property type="entry name" value="HTH_ARAC"/>
    <property type="match status" value="1"/>
</dbReference>
<keyword evidence="9" id="KW-0732">Signal</keyword>
<dbReference type="SMART" id="SM00388">
    <property type="entry name" value="HisKA"/>
    <property type="match status" value="1"/>
</dbReference>
<dbReference type="Gene3D" id="2.130.10.10">
    <property type="entry name" value="YVTN repeat-like/Quinoprotein amine dehydrogenase"/>
    <property type="match status" value="3"/>
</dbReference>
<dbReference type="InterPro" id="IPR011006">
    <property type="entry name" value="CheY-like_superfamily"/>
</dbReference>
<dbReference type="PROSITE" id="PS01124">
    <property type="entry name" value="HTH_ARAC_FAMILY_2"/>
    <property type="match status" value="1"/>
</dbReference>
<dbReference type="InterPro" id="IPR036890">
    <property type="entry name" value="HATPase_C_sf"/>
</dbReference>
<dbReference type="Pfam" id="PF02518">
    <property type="entry name" value="HATPase_c"/>
    <property type="match status" value="1"/>
</dbReference>
<dbReference type="InterPro" id="IPR011047">
    <property type="entry name" value="Quinoprotein_ADH-like_sf"/>
</dbReference>
<keyword evidence="8" id="KW-0472">Membrane</keyword>
<feature type="modified residue" description="4-aspartylphosphate" evidence="7">
    <location>
        <position position="1167"/>
    </location>
</feature>
<keyword evidence="6" id="KW-0804">Transcription</keyword>
<dbReference type="Gene3D" id="1.10.10.60">
    <property type="entry name" value="Homeodomain-like"/>
    <property type="match status" value="1"/>
</dbReference>
<feature type="signal peptide" evidence="9">
    <location>
        <begin position="1"/>
        <end position="33"/>
    </location>
</feature>
<dbReference type="InterPro" id="IPR009057">
    <property type="entry name" value="Homeodomain-like_sf"/>
</dbReference>
<dbReference type="InterPro" id="IPR018062">
    <property type="entry name" value="HTH_AraC-typ_CS"/>
</dbReference>
<evidence type="ECO:0000256" key="4">
    <source>
        <dbReference type="ARBA" id="ARBA00023015"/>
    </source>
</evidence>
<sequence>MINHFLSRCYVKCKRLIVFVFLFAFSSNYQSFAQDFIDKFYHLSTSDEFSLNSVTSIAQGKNGLMWFGTRKGLISYDGIDLKFHNNKFSDSLPPGYSDISGILIDKNDDIWIASRSGLSVYNPRLDVFKIIPLLNKNKPQNIYALCITELSNGEIWVGYNNGIYIYQPKTKKVKHLVANSKNNISSNFIRYIYQTRNGTVWLATNKGLNKSVLYKNGEYKFKTYSHSKETKSITYNVVNVLLEDEKSNLWVGTQNSLDYLNTKDESFSHFKTGLVNQVIRTLTIDEKKRLWVGTYDGISVIDSFKVVHQLKHDPTSSLSLVDNKIKALFKDWYGSIWIGSFYGGINYWNEKQFNFTGIDEGNGLKLSSKVVSSIVQDNENIIYFGTEGGGISVFDERKNRFTYIKKLADGKNLGTVKTLFLSDPSSLWIGTFNEGLIFYNLKTKSTRTYSHNARDKFSLSSNIILAIEKNDDQSLWVGTLNDGLNLLDVKTGKSIRINLPTLKNGLILGTIRKILKAKSGVVYVGTQQCVLSLKRKSGSAGYNIFEVRLAKPVTDSKVVIQDIYEDEQGRIWVGTQNLGLLQLKNGLLYPTELDRNYSIYSVLQDHNDEIWLSSNAGIIKYKVNRGIERIYNFNDGLPANEFLRASKLYSSIGKIYFGGASGITTFNPDKLIAVKSIPPNVIITNFKLFDKPIHVGDSSKILENAIEYTDHINLDYDQNILTINFSMPNFIKNGKNRYYYRLIGLEKDWNQTSKTTASYTIQQGGNYSFEVKGVNEFGVPTKEITHLNITVANAPWKTWWAYTIYCLIILGAFGVFVYFFRSRLILQHNLQLEKQQSHNQEELNKHKLQYFTNVSHEFRTPLTLISGPLQKILEEYKGSHKLFRQLLVIKKNTDQLSKLINELLDFRKFEDSQMRLSLEESNIVEFLNEIFLSFSLQAKIDEYIYTFETDEDTILAYFDAQKLEKVFYNLLSNAFKNTPKGGEISFQIKKTDTSLNITVKDSGDGMEAEEIYKIFNQFYEIQGHKNYGQFKYSSGIGLAIVKSIVELHKGEINVTSEVGKGSSFFVSLPLGRSHFSDEEISKGSEHEDFTDYQKTYIEDGNDMPDLDNVAEFKDQERQTILIVEDNLDIASFIEEVLSEFYNIISAPNGVIGYQLAIVKHPDLIISDMMMPEMDGLELCSKLKTDIRTSHIPFILLSARTSLVHKYDGLESGADDYLFKPFQVKELLLKCNNIINTHNRLKEKFVNSNIFHPAELPVNSLDESMMNKAFQLVKDNVANKSFGIDEFSNGLGISRSLLFTKIKAWTNQTPNDFIISVRIKQAAIMIELGIYNMAEVGYEVGFNNPSYFSKVFKKHLNLTPKEYSERFRDSSLPNW</sequence>
<dbReference type="CDD" id="cd00082">
    <property type="entry name" value="HisKA"/>
    <property type="match status" value="1"/>
</dbReference>
<dbReference type="Gene3D" id="2.60.40.10">
    <property type="entry name" value="Immunoglobulins"/>
    <property type="match status" value="1"/>
</dbReference>
<dbReference type="PRINTS" id="PR00344">
    <property type="entry name" value="BCTRLSENSOR"/>
</dbReference>
<dbReference type="PROSITE" id="PS00041">
    <property type="entry name" value="HTH_ARAC_FAMILY_1"/>
    <property type="match status" value="1"/>
</dbReference>
<dbReference type="Proteomes" id="UP000660024">
    <property type="component" value="Unassembled WGS sequence"/>
</dbReference>
<feature type="domain" description="Response regulatory" evidence="12">
    <location>
        <begin position="1119"/>
        <end position="1234"/>
    </location>
</feature>
<gene>
    <name evidence="13" type="ORF">I5M32_12095</name>
</gene>
<accession>A0ABS1BLD2</accession>
<dbReference type="SUPFAM" id="SSF50998">
    <property type="entry name" value="Quinoprotein alcohol dehydrogenase-like"/>
    <property type="match status" value="1"/>
</dbReference>
<dbReference type="InterPro" id="IPR015943">
    <property type="entry name" value="WD40/YVTN_repeat-like_dom_sf"/>
</dbReference>
<protein>
    <recommendedName>
        <fullName evidence="2">histidine kinase</fullName>
        <ecNumber evidence="2">2.7.13.3</ecNumber>
    </recommendedName>
</protein>
<evidence type="ECO:0000256" key="9">
    <source>
        <dbReference type="SAM" id="SignalP"/>
    </source>
</evidence>
<dbReference type="SUPFAM" id="SSF47384">
    <property type="entry name" value="Homodimeric domain of signal transducing histidine kinase"/>
    <property type="match status" value="1"/>
</dbReference>
<reference evidence="13 14" key="1">
    <citation type="submission" date="2020-12" db="EMBL/GenBank/DDBJ databases">
        <title>Bacterial novel species Pedobacter sp. SD-b isolated from soil.</title>
        <authorList>
            <person name="Jung H.-Y."/>
        </authorList>
    </citation>
    <scope>NUCLEOTIDE SEQUENCE [LARGE SCALE GENOMIC DNA]</scope>
    <source>
        <strain evidence="13 14">SD-b</strain>
    </source>
</reference>
<keyword evidence="8" id="KW-0812">Transmembrane</keyword>
<dbReference type="InterPro" id="IPR018060">
    <property type="entry name" value="HTH_AraC"/>
</dbReference>
<dbReference type="Gene3D" id="3.30.565.10">
    <property type="entry name" value="Histidine kinase-like ATPase, C-terminal domain"/>
    <property type="match status" value="1"/>
</dbReference>
<dbReference type="InterPro" id="IPR003661">
    <property type="entry name" value="HisK_dim/P_dom"/>
</dbReference>
<dbReference type="InterPro" id="IPR001789">
    <property type="entry name" value="Sig_transdc_resp-reg_receiver"/>
</dbReference>
<evidence type="ECO:0000313" key="14">
    <source>
        <dbReference type="Proteomes" id="UP000660024"/>
    </source>
</evidence>
<evidence type="ECO:0000256" key="1">
    <source>
        <dbReference type="ARBA" id="ARBA00000085"/>
    </source>
</evidence>
<dbReference type="EC" id="2.7.13.3" evidence="2"/>
<keyword evidence="8" id="KW-1133">Transmembrane helix</keyword>
<dbReference type="Pfam" id="PF00072">
    <property type="entry name" value="Response_reg"/>
    <property type="match status" value="1"/>
</dbReference>
<dbReference type="SMART" id="SM00387">
    <property type="entry name" value="HATPase_c"/>
    <property type="match status" value="1"/>
</dbReference>
<keyword evidence="4" id="KW-0805">Transcription regulation</keyword>
<dbReference type="InterPro" id="IPR011110">
    <property type="entry name" value="Reg_prop"/>
</dbReference>
<evidence type="ECO:0000259" key="12">
    <source>
        <dbReference type="PROSITE" id="PS50110"/>
    </source>
</evidence>
<dbReference type="PANTHER" id="PTHR43547:SF2">
    <property type="entry name" value="HYBRID SIGNAL TRANSDUCTION HISTIDINE KINASE C"/>
    <property type="match status" value="1"/>
</dbReference>
<dbReference type="EMBL" id="JAEHFY010000016">
    <property type="protein sequence ID" value="MBK0383700.1"/>
    <property type="molecule type" value="Genomic_DNA"/>
</dbReference>
<keyword evidence="14" id="KW-1185">Reference proteome</keyword>
<keyword evidence="3 7" id="KW-0597">Phosphoprotein</keyword>
<feature type="transmembrane region" description="Helical" evidence="8">
    <location>
        <begin position="799"/>
        <end position="820"/>
    </location>
</feature>
<comment type="caution">
    <text evidence="13">The sequence shown here is derived from an EMBL/GenBank/DDBJ whole genome shotgun (WGS) entry which is preliminary data.</text>
</comment>
<evidence type="ECO:0000259" key="10">
    <source>
        <dbReference type="PROSITE" id="PS01124"/>
    </source>
</evidence>
<dbReference type="PROSITE" id="PS50110">
    <property type="entry name" value="RESPONSE_REGULATORY"/>
    <property type="match status" value="1"/>
</dbReference>
<dbReference type="SUPFAM" id="SSF52172">
    <property type="entry name" value="CheY-like"/>
    <property type="match status" value="1"/>
</dbReference>
<proteinExistence type="predicted"/>
<dbReference type="Pfam" id="PF07494">
    <property type="entry name" value="Reg_prop"/>
    <property type="match status" value="3"/>
</dbReference>
<dbReference type="InterPro" id="IPR004358">
    <property type="entry name" value="Sig_transdc_His_kin-like_C"/>
</dbReference>
<dbReference type="InterPro" id="IPR003594">
    <property type="entry name" value="HATPase_dom"/>
</dbReference>
<dbReference type="RefSeq" id="WP_200586697.1">
    <property type="nucleotide sequence ID" value="NZ_JAEHFY010000016.1"/>
</dbReference>
<feature type="domain" description="Histidine kinase" evidence="11">
    <location>
        <begin position="853"/>
        <end position="1072"/>
    </location>
</feature>
<dbReference type="Pfam" id="PF07495">
    <property type="entry name" value="Y_Y_Y"/>
    <property type="match status" value="1"/>
</dbReference>
<evidence type="ECO:0000256" key="5">
    <source>
        <dbReference type="ARBA" id="ARBA00023125"/>
    </source>
</evidence>
<dbReference type="InterPro" id="IPR011123">
    <property type="entry name" value="Y_Y_Y"/>
</dbReference>
<dbReference type="CDD" id="cd17574">
    <property type="entry name" value="REC_OmpR"/>
    <property type="match status" value="1"/>
</dbReference>
<dbReference type="PANTHER" id="PTHR43547">
    <property type="entry name" value="TWO-COMPONENT HISTIDINE KINASE"/>
    <property type="match status" value="1"/>
</dbReference>
<evidence type="ECO:0000256" key="8">
    <source>
        <dbReference type="SAM" id="Phobius"/>
    </source>
</evidence>
<dbReference type="SUPFAM" id="SSF55874">
    <property type="entry name" value="ATPase domain of HSP90 chaperone/DNA topoisomerase II/histidine kinase"/>
    <property type="match status" value="1"/>
</dbReference>
<dbReference type="Gene3D" id="3.40.50.2300">
    <property type="match status" value="1"/>
</dbReference>
<evidence type="ECO:0000256" key="3">
    <source>
        <dbReference type="ARBA" id="ARBA00022553"/>
    </source>
</evidence>
<dbReference type="Pfam" id="PF12833">
    <property type="entry name" value="HTH_18"/>
    <property type="match status" value="1"/>
</dbReference>
<evidence type="ECO:0000259" key="11">
    <source>
        <dbReference type="PROSITE" id="PS50109"/>
    </source>
</evidence>
<dbReference type="Pfam" id="PF00512">
    <property type="entry name" value="HisKA"/>
    <property type="match status" value="1"/>
</dbReference>
<name>A0ABS1BLD2_9SPHI</name>
<evidence type="ECO:0000256" key="7">
    <source>
        <dbReference type="PROSITE-ProRule" id="PRU00169"/>
    </source>
</evidence>
<feature type="chain" id="PRO_5046935808" description="histidine kinase" evidence="9">
    <location>
        <begin position="34"/>
        <end position="1374"/>
    </location>
</feature>
<dbReference type="InterPro" id="IPR013783">
    <property type="entry name" value="Ig-like_fold"/>
</dbReference>
<dbReference type="SUPFAM" id="SSF46689">
    <property type="entry name" value="Homeodomain-like"/>
    <property type="match status" value="1"/>
</dbReference>
<comment type="catalytic activity">
    <reaction evidence="1">
        <text>ATP + protein L-histidine = ADP + protein N-phospho-L-histidine.</text>
        <dbReference type="EC" id="2.7.13.3"/>
    </reaction>
</comment>
<evidence type="ECO:0000256" key="2">
    <source>
        <dbReference type="ARBA" id="ARBA00012438"/>
    </source>
</evidence>
<dbReference type="Gene3D" id="1.10.287.130">
    <property type="match status" value="1"/>
</dbReference>
<dbReference type="InterPro" id="IPR005467">
    <property type="entry name" value="His_kinase_dom"/>
</dbReference>
<keyword evidence="5" id="KW-0238">DNA-binding</keyword>
<dbReference type="InterPro" id="IPR036097">
    <property type="entry name" value="HisK_dim/P_sf"/>
</dbReference>
<evidence type="ECO:0000313" key="13">
    <source>
        <dbReference type="EMBL" id="MBK0383700.1"/>
    </source>
</evidence>
<dbReference type="PROSITE" id="PS50109">
    <property type="entry name" value="HIS_KIN"/>
    <property type="match status" value="1"/>
</dbReference>
<dbReference type="SMART" id="SM00448">
    <property type="entry name" value="REC"/>
    <property type="match status" value="1"/>
</dbReference>